<accession>A0A371EBH6</accession>
<evidence type="ECO:0000313" key="4">
    <source>
        <dbReference type="Proteomes" id="UP000257109"/>
    </source>
</evidence>
<feature type="region of interest" description="Disordered" evidence="2">
    <location>
        <begin position="76"/>
        <end position="106"/>
    </location>
</feature>
<gene>
    <name evidence="3" type="ORF">CR513_58190</name>
</gene>
<name>A0A371EBH6_MUCPR</name>
<evidence type="ECO:0000256" key="2">
    <source>
        <dbReference type="SAM" id="MobiDB-lite"/>
    </source>
</evidence>
<evidence type="ECO:0000313" key="3">
    <source>
        <dbReference type="EMBL" id="RDX63387.1"/>
    </source>
</evidence>
<evidence type="ECO:0008006" key="5">
    <source>
        <dbReference type="Google" id="ProtNLM"/>
    </source>
</evidence>
<dbReference type="Proteomes" id="UP000257109">
    <property type="component" value="Unassembled WGS sequence"/>
</dbReference>
<dbReference type="OrthoDB" id="1911656at2759"/>
<dbReference type="EMBL" id="QJKJ01014930">
    <property type="protein sequence ID" value="RDX63387.1"/>
    <property type="molecule type" value="Genomic_DNA"/>
</dbReference>
<proteinExistence type="predicted"/>
<feature type="region of interest" description="Disordered" evidence="2">
    <location>
        <begin position="14"/>
        <end position="58"/>
    </location>
</feature>
<comment type="caution">
    <text evidence="3">The sequence shown here is derived from an EMBL/GenBank/DDBJ whole genome shotgun (WGS) entry which is preliminary data.</text>
</comment>
<keyword evidence="4" id="KW-1185">Reference proteome</keyword>
<feature type="coiled-coil region" evidence="1">
    <location>
        <begin position="336"/>
        <end position="363"/>
    </location>
</feature>
<evidence type="ECO:0000256" key="1">
    <source>
        <dbReference type="SAM" id="Coils"/>
    </source>
</evidence>
<dbReference type="InterPro" id="IPR012870">
    <property type="entry name" value="DUF1666"/>
</dbReference>
<reference evidence="3" key="1">
    <citation type="submission" date="2018-05" db="EMBL/GenBank/DDBJ databases">
        <title>Draft genome of Mucuna pruriens seed.</title>
        <authorList>
            <person name="Nnadi N.E."/>
            <person name="Vos R."/>
            <person name="Hasami M.H."/>
            <person name="Devisetty U.K."/>
            <person name="Aguiy J.C."/>
        </authorList>
    </citation>
    <scope>NUCLEOTIDE SEQUENCE [LARGE SCALE GENOMIC DNA]</scope>
    <source>
        <strain evidence="3">JCA_2017</strain>
    </source>
</reference>
<protein>
    <recommendedName>
        <fullName evidence="5">Ribosomal protein L34Ae</fullName>
    </recommendedName>
</protein>
<feature type="compositionally biased region" description="Acidic residues" evidence="2">
    <location>
        <begin position="48"/>
        <end position="57"/>
    </location>
</feature>
<feature type="compositionally biased region" description="Basic and acidic residues" evidence="2">
    <location>
        <begin position="14"/>
        <end position="23"/>
    </location>
</feature>
<sequence length="468" mass="54649">MEFLKIKRFIKSQKADGEKDLADKAVPGPEEPKLNNDGPDQCKSENAGEAEDDDDFITNEVKRRLKELRRSSFMVLIPEEDSCPEDGEDEQEEEEGETSSNEWRDVEAEGQQWWRGFDAVFEKYCERMLFFDRMSTQQLSELGKGLQYTSTPSPRSASKKLASPLRCLSLKKFEEPNDETEHLQQPQNDPYQDIETAYVGQICLTWEALHCQYSHMSQKISWQHDNPTCYNHSAQEFQQFQVLLQRFIENEPFEQGCRPEIYARTRNNLPKLLQVPNIRGSDHELTDDSEMRVLAPDLIRIIEASILTFHLFLKRDKKKSGATNMLGNQNQLATPLQQIQSTLEKKVVKLKELRRKKKGWRKNSWPQKHEDIQLLLGLIDAKILSRVLRITRMTREQLFWCEEKMKKLDLSNSSFEDDPIKWASSTALQLLGWMSREQFWILCDNENQNEIWLHAQDALESFVLCGSH</sequence>
<dbReference type="AlphaFoldDB" id="A0A371EBH6"/>
<keyword evidence="1" id="KW-0175">Coiled coil</keyword>
<dbReference type="STRING" id="157652.A0A371EBH6"/>
<feature type="non-terminal residue" evidence="3">
    <location>
        <position position="1"/>
    </location>
</feature>
<feature type="non-terminal residue" evidence="3">
    <location>
        <position position="468"/>
    </location>
</feature>
<dbReference type="PANTHER" id="PTHR46702">
    <property type="entry name" value="DNA LIGASE (DUF1666)-RELATED"/>
    <property type="match status" value="1"/>
</dbReference>
<organism evidence="3 4">
    <name type="scientific">Mucuna pruriens</name>
    <name type="common">Velvet bean</name>
    <name type="synonym">Dolichos pruriens</name>
    <dbReference type="NCBI Taxonomy" id="157652"/>
    <lineage>
        <taxon>Eukaryota</taxon>
        <taxon>Viridiplantae</taxon>
        <taxon>Streptophyta</taxon>
        <taxon>Embryophyta</taxon>
        <taxon>Tracheophyta</taxon>
        <taxon>Spermatophyta</taxon>
        <taxon>Magnoliopsida</taxon>
        <taxon>eudicotyledons</taxon>
        <taxon>Gunneridae</taxon>
        <taxon>Pentapetalae</taxon>
        <taxon>rosids</taxon>
        <taxon>fabids</taxon>
        <taxon>Fabales</taxon>
        <taxon>Fabaceae</taxon>
        <taxon>Papilionoideae</taxon>
        <taxon>50 kb inversion clade</taxon>
        <taxon>NPAAA clade</taxon>
        <taxon>indigoferoid/millettioid clade</taxon>
        <taxon>Phaseoleae</taxon>
        <taxon>Mucuna</taxon>
    </lineage>
</organism>
<dbReference type="Pfam" id="PF07891">
    <property type="entry name" value="DUF1666"/>
    <property type="match status" value="1"/>
</dbReference>
<dbReference type="PANTHER" id="PTHR46702:SF1">
    <property type="entry name" value="DUF1666 FAMILY PROTEIN (DUF1666)"/>
    <property type="match status" value="1"/>
</dbReference>
<feature type="compositionally biased region" description="Acidic residues" evidence="2">
    <location>
        <begin position="78"/>
        <end position="97"/>
    </location>
</feature>